<proteinExistence type="predicted"/>
<reference evidence="1" key="1">
    <citation type="submission" date="2014-09" db="EMBL/GenBank/DDBJ databases">
        <authorList>
            <person name="Magalhaes I.L.F."/>
            <person name="Oliveira U."/>
            <person name="Santos F.R."/>
            <person name="Vidigal T.H.D.A."/>
            <person name="Brescovit A.D."/>
            <person name="Santos A.J."/>
        </authorList>
    </citation>
    <scope>NUCLEOTIDE SEQUENCE</scope>
    <source>
        <tissue evidence="1">Shoot tissue taken approximately 20 cm above the soil surface</tissue>
    </source>
</reference>
<accession>A0A0A9B467</accession>
<protein>
    <submittedName>
        <fullName evidence="1">Uncharacterized protein</fullName>
    </submittedName>
</protein>
<dbReference type="EMBL" id="GBRH01241920">
    <property type="protein sequence ID" value="JAD55975.1"/>
    <property type="molecule type" value="Transcribed_RNA"/>
</dbReference>
<dbReference type="AlphaFoldDB" id="A0A0A9B467"/>
<evidence type="ECO:0000313" key="1">
    <source>
        <dbReference type="EMBL" id="JAD55975.1"/>
    </source>
</evidence>
<name>A0A0A9B467_ARUDO</name>
<sequence>MLALQSLQSITNSIRKVIQVRRQPSYTLCLGLHSYC</sequence>
<reference evidence="1" key="2">
    <citation type="journal article" date="2015" name="Data Brief">
        <title>Shoot transcriptome of the giant reed, Arundo donax.</title>
        <authorList>
            <person name="Barrero R.A."/>
            <person name="Guerrero F.D."/>
            <person name="Moolhuijzen P."/>
            <person name="Goolsby J.A."/>
            <person name="Tidwell J."/>
            <person name="Bellgard S.E."/>
            <person name="Bellgard M.I."/>
        </authorList>
    </citation>
    <scope>NUCLEOTIDE SEQUENCE</scope>
    <source>
        <tissue evidence="1">Shoot tissue taken approximately 20 cm above the soil surface</tissue>
    </source>
</reference>
<organism evidence="1">
    <name type="scientific">Arundo donax</name>
    <name type="common">Giant reed</name>
    <name type="synonym">Donax arundinaceus</name>
    <dbReference type="NCBI Taxonomy" id="35708"/>
    <lineage>
        <taxon>Eukaryota</taxon>
        <taxon>Viridiplantae</taxon>
        <taxon>Streptophyta</taxon>
        <taxon>Embryophyta</taxon>
        <taxon>Tracheophyta</taxon>
        <taxon>Spermatophyta</taxon>
        <taxon>Magnoliopsida</taxon>
        <taxon>Liliopsida</taxon>
        <taxon>Poales</taxon>
        <taxon>Poaceae</taxon>
        <taxon>PACMAD clade</taxon>
        <taxon>Arundinoideae</taxon>
        <taxon>Arundineae</taxon>
        <taxon>Arundo</taxon>
    </lineage>
</organism>